<protein>
    <submittedName>
        <fullName evidence="2">Uncharacterized protein</fullName>
    </submittedName>
</protein>
<evidence type="ECO:0000313" key="3">
    <source>
        <dbReference type="Proteomes" id="UP001054902"/>
    </source>
</evidence>
<comment type="caution">
    <text evidence="2">The sequence shown here is derived from an EMBL/GenBank/DDBJ whole genome shotgun (WGS) entry which is preliminary data.</text>
</comment>
<evidence type="ECO:0000313" key="2">
    <source>
        <dbReference type="EMBL" id="GFH59194.1"/>
    </source>
</evidence>
<keyword evidence="3" id="KW-1185">Reference proteome</keyword>
<dbReference type="EMBL" id="BLLK01000062">
    <property type="protein sequence ID" value="GFH59194.1"/>
    <property type="molecule type" value="Genomic_DNA"/>
</dbReference>
<name>A0AAD3HDG7_9STRA</name>
<accession>A0AAD3HDG7</accession>
<reference evidence="2 3" key="1">
    <citation type="journal article" date="2021" name="Sci. Rep.">
        <title>The genome of the diatom Chaetoceros tenuissimus carries an ancient integrated fragment of an extant virus.</title>
        <authorList>
            <person name="Hongo Y."/>
            <person name="Kimura K."/>
            <person name="Takaki Y."/>
            <person name="Yoshida Y."/>
            <person name="Baba S."/>
            <person name="Kobayashi G."/>
            <person name="Nagasaki K."/>
            <person name="Hano T."/>
            <person name="Tomaru Y."/>
        </authorList>
    </citation>
    <scope>NUCLEOTIDE SEQUENCE [LARGE SCALE GENOMIC DNA]</scope>
    <source>
        <strain evidence="2 3">NIES-3715</strain>
    </source>
</reference>
<proteinExistence type="predicted"/>
<dbReference type="Proteomes" id="UP001054902">
    <property type="component" value="Unassembled WGS sequence"/>
</dbReference>
<dbReference type="AlphaFoldDB" id="A0AAD3HDG7"/>
<feature type="chain" id="PRO_5042200985" evidence="1">
    <location>
        <begin position="21"/>
        <end position="134"/>
    </location>
</feature>
<gene>
    <name evidence="2" type="ORF">CTEN210_15670</name>
</gene>
<sequence length="134" mass="15702">MWRFTFHFLYLSLVVLSSTALEVDNENSKNNSTRQLSKQFTIFNHNYGEELHDSSPLYQVDNEDDDDLDYSTSLSKSLEFEKALNSPTISPTTSCKDDWTFRFEIDSGKKRGCFWLKKNNAVERQKKWCSLKHS</sequence>
<keyword evidence="1" id="KW-0732">Signal</keyword>
<feature type="signal peptide" evidence="1">
    <location>
        <begin position="1"/>
        <end position="20"/>
    </location>
</feature>
<organism evidence="2 3">
    <name type="scientific">Chaetoceros tenuissimus</name>
    <dbReference type="NCBI Taxonomy" id="426638"/>
    <lineage>
        <taxon>Eukaryota</taxon>
        <taxon>Sar</taxon>
        <taxon>Stramenopiles</taxon>
        <taxon>Ochrophyta</taxon>
        <taxon>Bacillariophyta</taxon>
        <taxon>Coscinodiscophyceae</taxon>
        <taxon>Chaetocerotophycidae</taxon>
        <taxon>Chaetocerotales</taxon>
        <taxon>Chaetocerotaceae</taxon>
        <taxon>Chaetoceros</taxon>
    </lineage>
</organism>
<evidence type="ECO:0000256" key="1">
    <source>
        <dbReference type="SAM" id="SignalP"/>
    </source>
</evidence>